<organism evidence="2 3">
    <name type="scientific">Melanomma pulvis-pyrius CBS 109.77</name>
    <dbReference type="NCBI Taxonomy" id="1314802"/>
    <lineage>
        <taxon>Eukaryota</taxon>
        <taxon>Fungi</taxon>
        <taxon>Dikarya</taxon>
        <taxon>Ascomycota</taxon>
        <taxon>Pezizomycotina</taxon>
        <taxon>Dothideomycetes</taxon>
        <taxon>Pleosporomycetidae</taxon>
        <taxon>Pleosporales</taxon>
        <taxon>Melanommataceae</taxon>
        <taxon>Melanomma</taxon>
    </lineage>
</organism>
<evidence type="ECO:0000313" key="3">
    <source>
        <dbReference type="Proteomes" id="UP000799757"/>
    </source>
</evidence>
<sequence length="144" mass="16602">MLPRLRGRHSKQRGFAIAPAPASASPLCQPQPRPPSLVTAADSRSTVKEFFDWLVMEQLADDRDDYLRAQEVVVEQKWTIKDFREMANVGGELYKIAVGEPYRLKDGVVRHLRDDLRRYKEFYRATERRVGLRVGSRSGEQEGR</sequence>
<dbReference type="EMBL" id="MU002244">
    <property type="protein sequence ID" value="KAF2788126.1"/>
    <property type="molecule type" value="Genomic_DNA"/>
</dbReference>
<feature type="compositionally biased region" description="Low complexity" evidence="1">
    <location>
        <begin position="19"/>
        <end position="28"/>
    </location>
</feature>
<reference evidence="2" key="1">
    <citation type="journal article" date="2020" name="Stud. Mycol.">
        <title>101 Dothideomycetes genomes: a test case for predicting lifestyles and emergence of pathogens.</title>
        <authorList>
            <person name="Haridas S."/>
            <person name="Albert R."/>
            <person name="Binder M."/>
            <person name="Bloem J."/>
            <person name="Labutti K."/>
            <person name="Salamov A."/>
            <person name="Andreopoulos B."/>
            <person name="Baker S."/>
            <person name="Barry K."/>
            <person name="Bills G."/>
            <person name="Bluhm B."/>
            <person name="Cannon C."/>
            <person name="Castanera R."/>
            <person name="Culley D."/>
            <person name="Daum C."/>
            <person name="Ezra D."/>
            <person name="Gonzalez J."/>
            <person name="Henrissat B."/>
            <person name="Kuo A."/>
            <person name="Liang C."/>
            <person name="Lipzen A."/>
            <person name="Lutzoni F."/>
            <person name="Magnuson J."/>
            <person name="Mondo S."/>
            <person name="Nolan M."/>
            <person name="Ohm R."/>
            <person name="Pangilinan J."/>
            <person name="Park H.-J."/>
            <person name="Ramirez L."/>
            <person name="Alfaro M."/>
            <person name="Sun H."/>
            <person name="Tritt A."/>
            <person name="Yoshinaga Y."/>
            <person name="Zwiers L.-H."/>
            <person name="Turgeon B."/>
            <person name="Goodwin S."/>
            <person name="Spatafora J."/>
            <person name="Crous P."/>
            <person name="Grigoriev I."/>
        </authorList>
    </citation>
    <scope>NUCLEOTIDE SEQUENCE</scope>
    <source>
        <strain evidence="2">CBS 109.77</strain>
    </source>
</reference>
<accession>A0A6A6WVI2</accession>
<dbReference type="AlphaFoldDB" id="A0A6A6WVI2"/>
<feature type="region of interest" description="Disordered" evidence="1">
    <location>
        <begin position="19"/>
        <end position="40"/>
    </location>
</feature>
<dbReference type="OrthoDB" id="3800774at2759"/>
<evidence type="ECO:0000313" key="2">
    <source>
        <dbReference type="EMBL" id="KAF2788126.1"/>
    </source>
</evidence>
<name>A0A6A6WVI2_9PLEO</name>
<gene>
    <name evidence="2" type="ORF">K505DRAFT_116095</name>
</gene>
<protein>
    <submittedName>
        <fullName evidence="2">Uncharacterized protein</fullName>
    </submittedName>
</protein>
<proteinExistence type="predicted"/>
<keyword evidence="3" id="KW-1185">Reference proteome</keyword>
<dbReference type="Proteomes" id="UP000799757">
    <property type="component" value="Unassembled WGS sequence"/>
</dbReference>
<evidence type="ECO:0000256" key="1">
    <source>
        <dbReference type="SAM" id="MobiDB-lite"/>
    </source>
</evidence>